<dbReference type="SMART" id="SM00702">
    <property type="entry name" value="P4Hc"/>
    <property type="match status" value="1"/>
</dbReference>
<dbReference type="EMBL" id="CAKOGP040001847">
    <property type="protein sequence ID" value="CAJ1953963.1"/>
    <property type="molecule type" value="Genomic_DNA"/>
</dbReference>
<dbReference type="Pfam" id="PF13640">
    <property type="entry name" value="2OG-FeII_Oxy_3"/>
    <property type="match status" value="1"/>
</dbReference>
<evidence type="ECO:0000256" key="2">
    <source>
        <dbReference type="ARBA" id="ARBA00022723"/>
    </source>
</evidence>
<dbReference type="Gene3D" id="2.60.120.620">
    <property type="entry name" value="q2cbj1_9rhob like domain"/>
    <property type="match status" value="1"/>
</dbReference>
<sequence>MTVASAFPTPSNVHDNATPSASAGGEIPLHPLFPADQQPVYNGINPTYPGVRMLHNNPPMFVVDNFLTPQECQFLIQAADDAWTPAPVVGAGTGEISQARTSSTCYLAREDVPDLMRKVAVLTGKPIEHCELPQVGRYLRHQQYYQHFDAFNLDEEDGQRFATNGGQRTITVLIYLNDVPQGGCTAFPRMNIEVQPKQGMALVFFPATIYGVLDRFALHAAMPALDTKYVSQIWIRQQSYFGQSSKRLTEKMGAELAPGSMIAKPPLKIEEAIPSQPGL</sequence>
<keyword evidence="3" id="KW-0223">Dioxygenase</keyword>
<name>A0AAD2FV92_9STRA</name>
<protein>
    <recommendedName>
        <fullName evidence="7">Fe2OG dioxygenase domain-containing protein</fullName>
    </recommendedName>
</protein>
<accession>A0AAD2FV92</accession>
<reference evidence="8" key="1">
    <citation type="submission" date="2023-08" db="EMBL/GenBank/DDBJ databases">
        <authorList>
            <person name="Audoor S."/>
            <person name="Bilcke G."/>
        </authorList>
    </citation>
    <scope>NUCLEOTIDE SEQUENCE</scope>
</reference>
<dbReference type="GO" id="GO:0005506">
    <property type="term" value="F:iron ion binding"/>
    <property type="evidence" value="ECO:0007669"/>
    <property type="project" value="InterPro"/>
</dbReference>
<dbReference type="GO" id="GO:0005783">
    <property type="term" value="C:endoplasmic reticulum"/>
    <property type="evidence" value="ECO:0007669"/>
    <property type="project" value="TreeGrafter"/>
</dbReference>
<proteinExistence type="predicted"/>
<dbReference type="InterPro" id="IPR044862">
    <property type="entry name" value="Pro_4_hyd_alph_FE2OG_OXY"/>
</dbReference>
<comment type="cofactor">
    <cofactor evidence="1">
        <name>L-ascorbate</name>
        <dbReference type="ChEBI" id="CHEBI:38290"/>
    </cofactor>
</comment>
<keyword evidence="4" id="KW-0560">Oxidoreductase</keyword>
<dbReference type="InterPro" id="IPR006620">
    <property type="entry name" value="Pro_4_hyd_alph"/>
</dbReference>
<evidence type="ECO:0000256" key="5">
    <source>
        <dbReference type="ARBA" id="ARBA00023004"/>
    </source>
</evidence>
<evidence type="ECO:0000256" key="1">
    <source>
        <dbReference type="ARBA" id="ARBA00001961"/>
    </source>
</evidence>
<gene>
    <name evidence="8" type="ORF">CYCCA115_LOCUS14561</name>
</gene>
<evidence type="ECO:0000313" key="8">
    <source>
        <dbReference type="EMBL" id="CAJ1953963.1"/>
    </source>
</evidence>
<evidence type="ECO:0000256" key="4">
    <source>
        <dbReference type="ARBA" id="ARBA00023002"/>
    </source>
</evidence>
<evidence type="ECO:0000256" key="6">
    <source>
        <dbReference type="SAM" id="MobiDB-lite"/>
    </source>
</evidence>
<organism evidence="8 9">
    <name type="scientific">Cylindrotheca closterium</name>
    <dbReference type="NCBI Taxonomy" id="2856"/>
    <lineage>
        <taxon>Eukaryota</taxon>
        <taxon>Sar</taxon>
        <taxon>Stramenopiles</taxon>
        <taxon>Ochrophyta</taxon>
        <taxon>Bacillariophyta</taxon>
        <taxon>Bacillariophyceae</taxon>
        <taxon>Bacillariophycidae</taxon>
        <taxon>Bacillariales</taxon>
        <taxon>Bacillariaceae</taxon>
        <taxon>Cylindrotheca</taxon>
    </lineage>
</organism>
<dbReference type="AlphaFoldDB" id="A0AAD2FV92"/>
<feature type="domain" description="Fe2OG dioxygenase" evidence="7">
    <location>
        <begin position="126"/>
        <end position="237"/>
    </location>
</feature>
<dbReference type="GO" id="GO:0004656">
    <property type="term" value="F:procollagen-proline 4-dioxygenase activity"/>
    <property type="evidence" value="ECO:0007669"/>
    <property type="project" value="TreeGrafter"/>
</dbReference>
<feature type="region of interest" description="Disordered" evidence="6">
    <location>
        <begin position="1"/>
        <end position="29"/>
    </location>
</feature>
<feature type="compositionally biased region" description="Polar residues" evidence="6">
    <location>
        <begin position="8"/>
        <end position="21"/>
    </location>
</feature>
<evidence type="ECO:0000313" key="9">
    <source>
        <dbReference type="Proteomes" id="UP001295423"/>
    </source>
</evidence>
<evidence type="ECO:0000259" key="7">
    <source>
        <dbReference type="PROSITE" id="PS51471"/>
    </source>
</evidence>
<keyword evidence="2" id="KW-0479">Metal-binding</keyword>
<dbReference type="InterPro" id="IPR045054">
    <property type="entry name" value="P4HA-like"/>
</dbReference>
<keyword evidence="5" id="KW-0408">Iron</keyword>
<dbReference type="PROSITE" id="PS51471">
    <property type="entry name" value="FE2OG_OXY"/>
    <property type="match status" value="1"/>
</dbReference>
<dbReference type="PANTHER" id="PTHR10869:SF229">
    <property type="entry name" value="PROLYL 4-HYDROXYLASE ALPHA SUBUNIT DOMAIN-CONTAINING PROTEIN"/>
    <property type="match status" value="1"/>
</dbReference>
<dbReference type="GO" id="GO:0031418">
    <property type="term" value="F:L-ascorbic acid binding"/>
    <property type="evidence" value="ECO:0007669"/>
    <property type="project" value="InterPro"/>
</dbReference>
<dbReference type="Proteomes" id="UP001295423">
    <property type="component" value="Unassembled WGS sequence"/>
</dbReference>
<evidence type="ECO:0000256" key="3">
    <source>
        <dbReference type="ARBA" id="ARBA00022964"/>
    </source>
</evidence>
<comment type="caution">
    <text evidence="8">The sequence shown here is derived from an EMBL/GenBank/DDBJ whole genome shotgun (WGS) entry which is preliminary data.</text>
</comment>
<dbReference type="InterPro" id="IPR005123">
    <property type="entry name" value="Oxoglu/Fe-dep_dioxygenase_dom"/>
</dbReference>
<dbReference type="PANTHER" id="PTHR10869">
    <property type="entry name" value="PROLYL 4-HYDROXYLASE ALPHA SUBUNIT"/>
    <property type="match status" value="1"/>
</dbReference>
<keyword evidence="9" id="KW-1185">Reference proteome</keyword>